<keyword evidence="5 6" id="KW-0663">Pyridoxal phosphate</keyword>
<dbReference type="FunFam" id="3.40.640.10:FF:000013">
    <property type="entry name" value="4-aminobutyrate aminotransferase"/>
    <property type="match status" value="1"/>
</dbReference>
<accession>Q025A2</accession>
<gene>
    <name evidence="7" type="ordered locus">Acid_2435</name>
</gene>
<dbReference type="CDD" id="cd00610">
    <property type="entry name" value="OAT_like"/>
    <property type="match status" value="1"/>
</dbReference>
<dbReference type="NCBIfam" id="NF004426">
    <property type="entry name" value="PRK05769.1"/>
    <property type="match status" value="1"/>
</dbReference>
<dbReference type="eggNOG" id="COG0160">
    <property type="taxonomic scope" value="Bacteria"/>
</dbReference>
<dbReference type="InterPro" id="IPR005814">
    <property type="entry name" value="Aminotrans_3"/>
</dbReference>
<dbReference type="EC" id="2.6.1.19" evidence="7"/>
<dbReference type="InterPro" id="IPR015421">
    <property type="entry name" value="PyrdxlP-dep_Trfase_major"/>
</dbReference>
<dbReference type="InterPro" id="IPR049704">
    <property type="entry name" value="Aminotrans_3_PPA_site"/>
</dbReference>
<dbReference type="PROSITE" id="PS00600">
    <property type="entry name" value="AA_TRANSFER_CLASS_3"/>
    <property type="match status" value="1"/>
</dbReference>
<reference evidence="7" key="1">
    <citation type="submission" date="2006-10" db="EMBL/GenBank/DDBJ databases">
        <title>Complete sequence of Solibacter usitatus Ellin6076.</title>
        <authorList>
            <consortium name="US DOE Joint Genome Institute"/>
            <person name="Copeland A."/>
            <person name="Lucas S."/>
            <person name="Lapidus A."/>
            <person name="Barry K."/>
            <person name="Detter J.C."/>
            <person name="Glavina del Rio T."/>
            <person name="Hammon N."/>
            <person name="Israni S."/>
            <person name="Dalin E."/>
            <person name="Tice H."/>
            <person name="Pitluck S."/>
            <person name="Thompson L.S."/>
            <person name="Brettin T."/>
            <person name="Bruce D."/>
            <person name="Han C."/>
            <person name="Tapia R."/>
            <person name="Gilna P."/>
            <person name="Schmutz J."/>
            <person name="Larimer F."/>
            <person name="Land M."/>
            <person name="Hauser L."/>
            <person name="Kyrpides N."/>
            <person name="Mikhailova N."/>
            <person name="Janssen P.H."/>
            <person name="Kuske C.R."/>
            <person name="Richardson P."/>
        </authorList>
    </citation>
    <scope>NUCLEOTIDE SEQUENCE</scope>
    <source>
        <strain evidence="7">Ellin6076</strain>
    </source>
</reference>
<dbReference type="GO" id="GO:0030170">
    <property type="term" value="F:pyridoxal phosphate binding"/>
    <property type="evidence" value="ECO:0007669"/>
    <property type="project" value="InterPro"/>
</dbReference>
<comment type="cofactor">
    <cofactor evidence="1">
        <name>pyridoxal 5'-phosphate</name>
        <dbReference type="ChEBI" id="CHEBI:597326"/>
    </cofactor>
</comment>
<dbReference type="GO" id="GO:0042802">
    <property type="term" value="F:identical protein binding"/>
    <property type="evidence" value="ECO:0007669"/>
    <property type="project" value="TreeGrafter"/>
</dbReference>
<dbReference type="Pfam" id="PF00202">
    <property type="entry name" value="Aminotran_3"/>
    <property type="match status" value="1"/>
</dbReference>
<dbReference type="Gene3D" id="3.90.1150.10">
    <property type="entry name" value="Aspartate Aminotransferase, domain 1"/>
    <property type="match status" value="1"/>
</dbReference>
<dbReference type="GO" id="GO:0034386">
    <property type="term" value="F:4-aminobutyrate:2-oxoglutarate transaminase activity"/>
    <property type="evidence" value="ECO:0007669"/>
    <property type="project" value="UniProtKB-EC"/>
</dbReference>
<dbReference type="InterPro" id="IPR015422">
    <property type="entry name" value="PyrdxlP-dep_Trfase_small"/>
</dbReference>
<sequence length="453" mass="49030">MGNTLERVRTDLPSLTGSVPGPRARAVIERDEKVVSPSYTRCYPLVVEKGEGAMIEDVDGNRFLDFNAGIAVVATGHCHPRVVEAIQKQAARLIHMSGTDFYYEELTALAEKLNEIAPGDVARRVSFGNSGAEAMEGAIKLARYATKRDKIIAFFGSFHGRTMGALSLTSRRAVQRAGFGPLIPGVVHAPYPYCYRCPYGQKPESCAVECVKHIEDTLLKTICPAEETAAIVVEPVQGEGGYIVPPRKFIDELTRVAKENGILLVFDEVQSGMGRTGKMFAADHFDAVPDILSVAKGIASGMPIGATVARADLMTWPPGAHASTFGGNPVACAAALVTIELLQRELVDNAARMGAYLMERLRQWPSRFPIVGDVRGLGLMIGIELVLDQATKEKAPSGLRDRVVELAFRRGLLILGAGDNVLRLCPPLIITRDQCDFALDTLEACLQQVIEKA</sequence>
<dbReference type="PANTHER" id="PTHR11986:SF58">
    <property type="entry name" value="LEUCINE_METHIONINE RACEMASE"/>
    <property type="match status" value="1"/>
</dbReference>
<evidence type="ECO:0000256" key="4">
    <source>
        <dbReference type="ARBA" id="ARBA00022679"/>
    </source>
</evidence>
<dbReference type="EMBL" id="CP000473">
    <property type="protein sequence ID" value="ABJ83424.1"/>
    <property type="molecule type" value="Genomic_DNA"/>
</dbReference>
<dbReference type="InterPro" id="IPR015424">
    <property type="entry name" value="PyrdxlP-dep_Trfase"/>
</dbReference>
<name>Q025A2_SOLUE</name>
<dbReference type="PANTHER" id="PTHR11986">
    <property type="entry name" value="AMINOTRANSFERASE CLASS III"/>
    <property type="match status" value="1"/>
</dbReference>
<dbReference type="FunCoup" id="Q025A2">
    <property type="interactions" value="496"/>
</dbReference>
<evidence type="ECO:0000256" key="6">
    <source>
        <dbReference type="RuleBase" id="RU003560"/>
    </source>
</evidence>
<dbReference type="SUPFAM" id="SSF53383">
    <property type="entry name" value="PLP-dependent transferases"/>
    <property type="match status" value="1"/>
</dbReference>
<organism evidence="7">
    <name type="scientific">Solibacter usitatus (strain Ellin6076)</name>
    <dbReference type="NCBI Taxonomy" id="234267"/>
    <lineage>
        <taxon>Bacteria</taxon>
        <taxon>Pseudomonadati</taxon>
        <taxon>Acidobacteriota</taxon>
        <taxon>Terriglobia</taxon>
        <taxon>Bryobacterales</taxon>
        <taxon>Solibacteraceae</taxon>
        <taxon>Candidatus Solibacter</taxon>
    </lineage>
</organism>
<keyword evidence="4 7" id="KW-0808">Transferase</keyword>
<evidence type="ECO:0000256" key="5">
    <source>
        <dbReference type="ARBA" id="ARBA00022898"/>
    </source>
</evidence>
<dbReference type="HOGENOM" id="CLU_016922_10_0_0"/>
<evidence type="ECO:0000256" key="3">
    <source>
        <dbReference type="ARBA" id="ARBA00022576"/>
    </source>
</evidence>
<comment type="similarity">
    <text evidence="2 6">Belongs to the class-III pyridoxal-phosphate-dependent aminotransferase family.</text>
</comment>
<evidence type="ECO:0000313" key="7">
    <source>
        <dbReference type="EMBL" id="ABJ83424.1"/>
    </source>
</evidence>
<proteinExistence type="inferred from homology"/>
<evidence type="ECO:0000256" key="2">
    <source>
        <dbReference type="ARBA" id="ARBA00008954"/>
    </source>
</evidence>
<evidence type="ECO:0000256" key="1">
    <source>
        <dbReference type="ARBA" id="ARBA00001933"/>
    </source>
</evidence>
<keyword evidence="3 7" id="KW-0032">Aminotransferase</keyword>
<dbReference type="STRING" id="234267.Acid_2435"/>
<dbReference type="InterPro" id="IPR050103">
    <property type="entry name" value="Class-III_PLP-dep_AT"/>
</dbReference>
<dbReference type="Gene3D" id="3.40.640.10">
    <property type="entry name" value="Type I PLP-dependent aspartate aminotransferase-like (Major domain)"/>
    <property type="match status" value="1"/>
</dbReference>
<dbReference type="OrthoDB" id="9807885at2"/>
<dbReference type="AlphaFoldDB" id="Q025A2"/>
<dbReference type="KEGG" id="sus:Acid_2435"/>
<dbReference type="PIRSF" id="PIRSF000521">
    <property type="entry name" value="Transaminase_4ab_Lys_Orn"/>
    <property type="match status" value="1"/>
</dbReference>
<dbReference type="InParanoid" id="Q025A2"/>
<protein>
    <submittedName>
        <fullName evidence="7">4-aminobutyrate aminotransferase</fullName>
        <ecNumber evidence="7">2.6.1.19</ecNumber>
    </submittedName>
</protein>